<evidence type="ECO:0000313" key="2">
    <source>
        <dbReference type="Proteomes" id="UP001153076"/>
    </source>
</evidence>
<organism evidence="1 2">
    <name type="scientific">Carnegiea gigantea</name>
    <dbReference type="NCBI Taxonomy" id="171969"/>
    <lineage>
        <taxon>Eukaryota</taxon>
        <taxon>Viridiplantae</taxon>
        <taxon>Streptophyta</taxon>
        <taxon>Embryophyta</taxon>
        <taxon>Tracheophyta</taxon>
        <taxon>Spermatophyta</taxon>
        <taxon>Magnoliopsida</taxon>
        <taxon>eudicotyledons</taxon>
        <taxon>Gunneridae</taxon>
        <taxon>Pentapetalae</taxon>
        <taxon>Caryophyllales</taxon>
        <taxon>Cactineae</taxon>
        <taxon>Cactaceae</taxon>
        <taxon>Cactoideae</taxon>
        <taxon>Echinocereeae</taxon>
        <taxon>Carnegiea</taxon>
    </lineage>
</organism>
<dbReference type="EMBL" id="JAKOGI010000948">
    <property type="protein sequence ID" value="KAJ8429011.1"/>
    <property type="molecule type" value="Genomic_DNA"/>
</dbReference>
<protein>
    <recommendedName>
        <fullName evidence="3">Integrase catalytic domain-containing protein</fullName>
    </recommendedName>
</protein>
<dbReference type="PANTHER" id="PTHR48475:SF2">
    <property type="entry name" value="RIBONUCLEASE H"/>
    <property type="match status" value="1"/>
</dbReference>
<proteinExistence type="predicted"/>
<dbReference type="PANTHER" id="PTHR48475">
    <property type="entry name" value="RIBONUCLEASE H"/>
    <property type="match status" value="1"/>
</dbReference>
<evidence type="ECO:0008006" key="3">
    <source>
        <dbReference type="Google" id="ProtNLM"/>
    </source>
</evidence>
<dbReference type="AlphaFoldDB" id="A0A9Q1JQ56"/>
<keyword evidence="2" id="KW-1185">Reference proteome</keyword>
<comment type="caution">
    <text evidence="1">The sequence shown here is derived from an EMBL/GenBank/DDBJ whole genome shotgun (WGS) entry which is preliminary data.</text>
</comment>
<accession>A0A9Q1JQ56</accession>
<sequence>MTVDSGRRFINKKIKEYYKGLGITIHNTLAKGAHAARVGELPGIHWSLRTTIETSPSHTPFMLIYSAKALSLMQPTSHNERAHIEALELLSKMRDQVALKTKLYKARITQAYNRRVTNKPLKPGNLAPKSMETVGMWPVKLEPNWEGPYYVQKEVHLGTYLEGKEPLTGSCPKAIGRVIRRRRRDFNIGVDEGTLGRIINDVQNNICGKSLTISKTTNVTLHTFIAYYSN</sequence>
<reference evidence="1" key="1">
    <citation type="submission" date="2022-04" db="EMBL/GenBank/DDBJ databases">
        <title>Carnegiea gigantea Genome sequencing and assembly v2.</title>
        <authorList>
            <person name="Copetti D."/>
            <person name="Sanderson M.J."/>
            <person name="Burquez A."/>
            <person name="Wojciechowski M.F."/>
        </authorList>
    </citation>
    <scope>NUCLEOTIDE SEQUENCE</scope>
    <source>
        <strain evidence="1">SGP5-SGP5p</strain>
        <tissue evidence="1">Aerial part</tissue>
    </source>
</reference>
<name>A0A9Q1JQ56_9CARY</name>
<dbReference type="OrthoDB" id="1108439at2759"/>
<dbReference type="Proteomes" id="UP001153076">
    <property type="component" value="Unassembled WGS sequence"/>
</dbReference>
<gene>
    <name evidence="1" type="ORF">Cgig2_012709</name>
</gene>
<evidence type="ECO:0000313" key="1">
    <source>
        <dbReference type="EMBL" id="KAJ8429011.1"/>
    </source>
</evidence>